<organism evidence="8 9">
    <name type="scientific">Jezberella montanilacus</name>
    <dbReference type="NCBI Taxonomy" id="323426"/>
    <lineage>
        <taxon>Bacteria</taxon>
        <taxon>Pseudomonadati</taxon>
        <taxon>Pseudomonadota</taxon>
        <taxon>Betaproteobacteria</taxon>
        <taxon>Burkholderiales</taxon>
        <taxon>Alcaligenaceae</taxon>
        <taxon>Jezberella</taxon>
    </lineage>
</organism>
<evidence type="ECO:0000256" key="6">
    <source>
        <dbReference type="ARBA" id="ARBA00023136"/>
    </source>
</evidence>
<accession>A0A2T0XCD8</accession>
<dbReference type="HAMAP" id="MF_00672">
    <property type="entry name" value="UPF0761"/>
    <property type="match status" value="1"/>
</dbReference>
<feature type="transmembrane region" description="Helical" evidence="7">
    <location>
        <begin position="257"/>
        <end position="278"/>
    </location>
</feature>
<evidence type="ECO:0000256" key="4">
    <source>
        <dbReference type="ARBA" id="ARBA00022692"/>
    </source>
</evidence>
<keyword evidence="9" id="KW-1185">Reference proteome</keyword>
<evidence type="ECO:0000256" key="3">
    <source>
        <dbReference type="ARBA" id="ARBA00022519"/>
    </source>
</evidence>
<comment type="caution">
    <text evidence="8">The sequence shown here is derived from an EMBL/GenBank/DDBJ whole genome shotgun (WGS) entry which is preliminary data.</text>
</comment>
<reference evidence="8 9" key="1">
    <citation type="submission" date="2018-03" db="EMBL/GenBank/DDBJ databases">
        <title>Genomic Encyclopedia of Type Strains, Phase III (KMG-III): the genomes of soil and plant-associated and newly described type strains.</title>
        <authorList>
            <person name="Whitman W."/>
        </authorList>
    </citation>
    <scope>NUCLEOTIDE SEQUENCE [LARGE SCALE GENOMIC DNA]</scope>
    <source>
        <strain evidence="8 9">MWH-P2sevCIIIb</strain>
    </source>
</reference>
<keyword evidence="3" id="KW-0997">Cell inner membrane</keyword>
<gene>
    <name evidence="8" type="ORF">BCM14_2842</name>
</gene>
<evidence type="ECO:0000313" key="8">
    <source>
        <dbReference type="EMBL" id="PRY96601.1"/>
    </source>
</evidence>
<dbReference type="InterPro" id="IPR017039">
    <property type="entry name" value="Virul_fac_BrkB"/>
</dbReference>
<feature type="transmembrane region" description="Helical" evidence="7">
    <location>
        <begin position="143"/>
        <end position="167"/>
    </location>
</feature>
<evidence type="ECO:0000256" key="7">
    <source>
        <dbReference type="HAMAP-Rule" id="MF_00672"/>
    </source>
</evidence>
<keyword evidence="6 7" id="KW-0472">Membrane</keyword>
<keyword evidence="2 7" id="KW-1003">Cell membrane</keyword>
<dbReference type="GO" id="GO:0005886">
    <property type="term" value="C:plasma membrane"/>
    <property type="evidence" value="ECO:0007669"/>
    <property type="project" value="UniProtKB-SubCell"/>
</dbReference>
<dbReference type="Proteomes" id="UP000238308">
    <property type="component" value="Unassembled WGS sequence"/>
</dbReference>
<protein>
    <recommendedName>
        <fullName evidence="7">UPF0761 membrane protein BCM14_2842</fullName>
    </recommendedName>
</protein>
<dbReference type="RefSeq" id="WP_146129787.1">
    <property type="nucleotide sequence ID" value="NZ_PVTV01000017.1"/>
</dbReference>
<feature type="transmembrane region" description="Helical" evidence="7">
    <location>
        <begin position="103"/>
        <end position="122"/>
    </location>
</feature>
<keyword evidence="4 7" id="KW-0812">Transmembrane</keyword>
<evidence type="ECO:0000256" key="5">
    <source>
        <dbReference type="ARBA" id="ARBA00022989"/>
    </source>
</evidence>
<keyword evidence="5 7" id="KW-1133">Transmembrane helix</keyword>
<feature type="transmembrane region" description="Helical" evidence="7">
    <location>
        <begin position="179"/>
        <end position="204"/>
    </location>
</feature>
<sequence>MMKRSESDHNKRRLNRLVTIGRFFLLRVQQDRILENASNLTLTTVMALVPLLAVVLSLFTSFPLFQEFSDALQTFLIKNLLPADISDTIMQHLHEFATQASKLTAIGSSFLIVTSVLLVMSIDSGLNQIWHVSRPRTLAHRVVVYWGVISLGPIIVGASLWISAYLAKKSMGFLGDIPNFFGLSLSFLPFALTCIGFAFLFMLVPHRHVGFKDASIGGAVTAIILEAVKLGLTYYVTQFPTYKMIYGAFSTLPVFLVWLYSSWLAVLIGALIAANLPVIRTGRFESESAAGSAFIEALAVLETLAGSRQMQPPGASTETLMNGVKVRYETLIDILHTLEDLDLITRIDGKGGERWVLICDTVTAKLSPLFDRLAIDRSALAMDLRPELRSAISQLISLSGDPTLADVRLRHDKSVIEPLQSAD</sequence>
<comment type="similarity">
    <text evidence="7">Belongs to the UPF0761 family.</text>
</comment>
<dbReference type="Pfam" id="PF03631">
    <property type="entry name" value="Virul_fac_BrkB"/>
    <property type="match status" value="1"/>
</dbReference>
<evidence type="ECO:0000256" key="1">
    <source>
        <dbReference type="ARBA" id="ARBA00004651"/>
    </source>
</evidence>
<evidence type="ECO:0000313" key="9">
    <source>
        <dbReference type="Proteomes" id="UP000238308"/>
    </source>
</evidence>
<proteinExistence type="inferred from homology"/>
<dbReference type="OrthoDB" id="9808671at2"/>
<dbReference type="InterPro" id="IPR023679">
    <property type="entry name" value="UPF0761_bac"/>
</dbReference>
<name>A0A2T0XCD8_9BURK</name>
<evidence type="ECO:0000256" key="2">
    <source>
        <dbReference type="ARBA" id="ARBA00022475"/>
    </source>
</evidence>
<comment type="subcellular location">
    <subcellularLocation>
        <location evidence="1 7">Cell membrane</location>
        <topology evidence="1 7">Multi-pass membrane protein</topology>
    </subcellularLocation>
</comment>
<dbReference type="NCBIfam" id="TIGR00765">
    <property type="entry name" value="yihY_not_rbn"/>
    <property type="match status" value="1"/>
</dbReference>
<feature type="transmembrane region" description="Helical" evidence="7">
    <location>
        <begin position="216"/>
        <end position="237"/>
    </location>
</feature>
<dbReference type="AlphaFoldDB" id="A0A2T0XCD8"/>
<feature type="transmembrane region" description="Helical" evidence="7">
    <location>
        <begin position="40"/>
        <end position="65"/>
    </location>
</feature>
<dbReference type="EMBL" id="PVTV01000017">
    <property type="protein sequence ID" value="PRY96601.1"/>
    <property type="molecule type" value="Genomic_DNA"/>
</dbReference>
<dbReference type="PANTHER" id="PTHR30213">
    <property type="entry name" value="INNER MEMBRANE PROTEIN YHJD"/>
    <property type="match status" value="1"/>
</dbReference>
<dbReference type="PANTHER" id="PTHR30213:SF0">
    <property type="entry name" value="UPF0761 MEMBRANE PROTEIN YIHY"/>
    <property type="match status" value="1"/>
</dbReference>